<keyword evidence="3" id="KW-0121">Carboxypeptidase</keyword>
<keyword evidence="9" id="KW-0482">Metalloprotease</keyword>
<dbReference type="GO" id="GO:0006508">
    <property type="term" value="P:proteolysis"/>
    <property type="evidence" value="ECO:0007669"/>
    <property type="project" value="UniProtKB-KW"/>
</dbReference>
<dbReference type="SUPFAM" id="SSF53187">
    <property type="entry name" value="Zn-dependent exopeptidases"/>
    <property type="match status" value="1"/>
</dbReference>
<keyword evidence="6 12" id="KW-0732">Signal</keyword>
<feature type="active site" description="Proton donor/acceptor" evidence="11">
    <location>
        <position position="337"/>
    </location>
</feature>
<feature type="signal peptide" evidence="12">
    <location>
        <begin position="1"/>
        <end position="16"/>
    </location>
</feature>
<evidence type="ECO:0000256" key="11">
    <source>
        <dbReference type="PROSITE-ProRule" id="PRU01379"/>
    </source>
</evidence>
<dbReference type="SUPFAM" id="SSF54897">
    <property type="entry name" value="Protease propeptides/inhibitors"/>
    <property type="match status" value="1"/>
</dbReference>
<evidence type="ECO:0000256" key="10">
    <source>
        <dbReference type="ARBA" id="ARBA00023157"/>
    </source>
</evidence>
<evidence type="ECO:0000313" key="14">
    <source>
        <dbReference type="EMBL" id="CAD7447109.1"/>
    </source>
</evidence>
<dbReference type="InterPro" id="IPR003146">
    <property type="entry name" value="M14A_act_pep"/>
</dbReference>
<protein>
    <recommendedName>
        <fullName evidence="13">Peptidase M14 domain-containing protein</fullName>
    </recommendedName>
</protein>
<evidence type="ECO:0000256" key="2">
    <source>
        <dbReference type="ARBA" id="ARBA00005988"/>
    </source>
</evidence>
<dbReference type="GO" id="GO:0008270">
    <property type="term" value="F:zinc ion binding"/>
    <property type="evidence" value="ECO:0007669"/>
    <property type="project" value="InterPro"/>
</dbReference>
<keyword evidence="10" id="KW-1015">Disulfide bond</keyword>
<evidence type="ECO:0000256" key="12">
    <source>
        <dbReference type="SAM" id="SignalP"/>
    </source>
</evidence>
<dbReference type="PRINTS" id="PR00765">
    <property type="entry name" value="CRBOXYPTASEA"/>
</dbReference>
<dbReference type="PANTHER" id="PTHR11705:SF140">
    <property type="entry name" value="FI02848P-RELATED"/>
    <property type="match status" value="1"/>
</dbReference>
<feature type="domain" description="Peptidase M14" evidence="13">
    <location>
        <begin position="123"/>
        <end position="371"/>
    </location>
</feature>
<dbReference type="Pfam" id="PF02244">
    <property type="entry name" value="Propep_M14"/>
    <property type="match status" value="1"/>
</dbReference>
<evidence type="ECO:0000256" key="7">
    <source>
        <dbReference type="ARBA" id="ARBA00022801"/>
    </source>
</evidence>
<dbReference type="Gene3D" id="3.30.70.340">
    <property type="entry name" value="Metallocarboxypeptidase-like"/>
    <property type="match status" value="1"/>
</dbReference>
<dbReference type="PROSITE" id="PS00132">
    <property type="entry name" value="CARBOXYPEPT_ZN_1"/>
    <property type="match status" value="1"/>
</dbReference>
<dbReference type="GO" id="GO:0005615">
    <property type="term" value="C:extracellular space"/>
    <property type="evidence" value="ECO:0007669"/>
    <property type="project" value="TreeGrafter"/>
</dbReference>
<evidence type="ECO:0000256" key="6">
    <source>
        <dbReference type="ARBA" id="ARBA00022729"/>
    </source>
</evidence>
<proteinExistence type="inferred from homology"/>
<dbReference type="PROSITE" id="PS52035">
    <property type="entry name" value="PEPTIDASE_M14"/>
    <property type="match status" value="1"/>
</dbReference>
<organism evidence="14">
    <name type="scientific">Timema bartmani</name>
    <dbReference type="NCBI Taxonomy" id="61472"/>
    <lineage>
        <taxon>Eukaryota</taxon>
        <taxon>Metazoa</taxon>
        <taxon>Ecdysozoa</taxon>
        <taxon>Arthropoda</taxon>
        <taxon>Hexapoda</taxon>
        <taxon>Insecta</taxon>
        <taxon>Pterygota</taxon>
        <taxon>Neoptera</taxon>
        <taxon>Polyneoptera</taxon>
        <taxon>Phasmatodea</taxon>
        <taxon>Timematodea</taxon>
        <taxon>Timematoidea</taxon>
        <taxon>Timematidae</taxon>
        <taxon>Timema</taxon>
    </lineage>
</organism>
<keyword evidence="5" id="KW-0479">Metal-binding</keyword>
<comment type="cofactor">
    <cofactor evidence="1">
        <name>Zn(2+)</name>
        <dbReference type="ChEBI" id="CHEBI:29105"/>
    </cofactor>
</comment>
<dbReference type="InterPro" id="IPR057246">
    <property type="entry name" value="CARBOXYPEPT_ZN_1"/>
</dbReference>
<reference evidence="14" key="1">
    <citation type="submission" date="2020-11" db="EMBL/GenBank/DDBJ databases">
        <authorList>
            <person name="Tran Van P."/>
        </authorList>
    </citation>
    <scope>NUCLEOTIDE SEQUENCE</scope>
</reference>
<keyword evidence="8" id="KW-0862">Zinc</keyword>
<dbReference type="GO" id="GO:0004181">
    <property type="term" value="F:metallocarboxypeptidase activity"/>
    <property type="evidence" value="ECO:0007669"/>
    <property type="project" value="InterPro"/>
</dbReference>
<dbReference type="InterPro" id="IPR000834">
    <property type="entry name" value="Peptidase_M14"/>
</dbReference>
<comment type="similarity">
    <text evidence="2 11">Belongs to the peptidase M14 family.</text>
</comment>
<keyword evidence="7" id="KW-0378">Hydrolase</keyword>
<evidence type="ECO:0000256" key="5">
    <source>
        <dbReference type="ARBA" id="ARBA00022723"/>
    </source>
</evidence>
<dbReference type="PANTHER" id="PTHR11705">
    <property type="entry name" value="PROTEASE FAMILY M14 CARBOXYPEPTIDASE A,B"/>
    <property type="match status" value="1"/>
</dbReference>
<dbReference type="InterPro" id="IPR036990">
    <property type="entry name" value="M14A-like_propep"/>
</dbReference>
<name>A0A7R9I4I4_9NEOP</name>
<evidence type="ECO:0000259" key="13">
    <source>
        <dbReference type="PROSITE" id="PS52035"/>
    </source>
</evidence>
<keyword evidence="4" id="KW-0645">Protease</keyword>
<gene>
    <name evidence="14" type="ORF">TBIB3V08_LOCUS9426</name>
</gene>
<dbReference type="EMBL" id="OD568561">
    <property type="protein sequence ID" value="CAD7447109.1"/>
    <property type="molecule type" value="Genomic_DNA"/>
</dbReference>
<dbReference type="Pfam" id="PF00246">
    <property type="entry name" value="Peptidase_M14"/>
    <property type="match status" value="1"/>
</dbReference>
<dbReference type="SMART" id="SM00631">
    <property type="entry name" value="Zn_pept"/>
    <property type="match status" value="1"/>
</dbReference>
<evidence type="ECO:0000256" key="9">
    <source>
        <dbReference type="ARBA" id="ARBA00023049"/>
    </source>
</evidence>
<evidence type="ECO:0000256" key="8">
    <source>
        <dbReference type="ARBA" id="ARBA00022833"/>
    </source>
</evidence>
<dbReference type="FunFam" id="3.40.630.10:FF:000084">
    <property type="entry name" value="Carboxypeptidase B2"/>
    <property type="match status" value="1"/>
</dbReference>
<dbReference type="AlphaFoldDB" id="A0A7R9I4I4"/>
<evidence type="ECO:0000256" key="3">
    <source>
        <dbReference type="ARBA" id="ARBA00022645"/>
    </source>
</evidence>
<evidence type="ECO:0000256" key="4">
    <source>
        <dbReference type="ARBA" id="ARBA00022670"/>
    </source>
</evidence>
<evidence type="ECO:0000256" key="1">
    <source>
        <dbReference type="ARBA" id="ARBA00001947"/>
    </source>
</evidence>
<accession>A0A7R9I4I4</accession>
<dbReference type="Gene3D" id="3.40.630.10">
    <property type="entry name" value="Zn peptidases"/>
    <property type="match status" value="2"/>
</dbReference>
<sequence>MLVFVGIIMLVTATVSTNNEKIKNYFGYKVYEAFPKTARHMEVLRLMIIRPEYDFWSSAKFKKPVFVMVAPQSQREFMTYMEGYHIPHRLIIKDVSQSIDGGSGINYCKENVNNKEDKIIFDHYPRWNEVNKYMDLLARSYPELVSIEEVGRTHENRTLRMLRISTARHGRRHRKAILIDGGIHAREWVAPAMVLYVVNQIVEHRSSNGEMLEGVDWFALPVVNPDGYEFTHSYVGLGRQTRALSNFMLDNIPFIKMYLTFHSFGQSFLYPWGHTKELPDDWEELDELARKAAEAIIKTGGPKFEVGSSSNVLSFGAGGADDFAKGRANIKYAYTVEMPGGGPNGFDLPATSLCLQLHSLYQGLRVMVKALREE</sequence>
<feature type="chain" id="PRO_5031236257" description="Peptidase M14 domain-containing protein" evidence="12">
    <location>
        <begin position="17"/>
        <end position="374"/>
    </location>
</feature>